<evidence type="ECO:0000313" key="3">
    <source>
        <dbReference type="Proteomes" id="UP001367508"/>
    </source>
</evidence>
<gene>
    <name evidence="2" type="ORF">VNO77_39421</name>
</gene>
<reference evidence="2 3" key="1">
    <citation type="submission" date="2024-01" db="EMBL/GenBank/DDBJ databases">
        <title>The genomes of 5 underutilized Papilionoideae crops provide insights into root nodulation and disease resistanc.</title>
        <authorList>
            <person name="Jiang F."/>
        </authorList>
    </citation>
    <scope>NUCLEOTIDE SEQUENCE [LARGE SCALE GENOMIC DNA]</scope>
    <source>
        <strain evidence="2">LVBAO_FW01</strain>
        <tissue evidence="2">Leaves</tissue>
    </source>
</reference>
<dbReference type="EMBL" id="JAYMYQ010000009">
    <property type="protein sequence ID" value="KAK7314208.1"/>
    <property type="molecule type" value="Genomic_DNA"/>
</dbReference>
<evidence type="ECO:0000256" key="1">
    <source>
        <dbReference type="SAM" id="MobiDB-lite"/>
    </source>
</evidence>
<proteinExistence type="predicted"/>
<organism evidence="2 3">
    <name type="scientific">Canavalia gladiata</name>
    <name type="common">Sword bean</name>
    <name type="synonym">Dolichos gladiatus</name>
    <dbReference type="NCBI Taxonomy" id="3824"/>
    <lineage>
        <taxon>Eukaryota</taxon>
        <taxon>Viridiplantae</taxon>
        <taxon>Streptophyta</taxon>
        <taxon>Embryophyta</taxon>
        <taxon>Tracheophyta</taxon>
        <taxon>Spermatophyta</taxon>
        <taxon>Magnoliopsida</taxon>
        <taxon>eudicotyledons</taxon>
        <taxon>Gunneridae</taxon>
        <taxon>Pentapetalae</taxon>
        <taxon>rosids</taxon>
        <taxon>fabids</taxon>
        <taxon>Fabales</taxon>
        <taxon>Fabaceae</taxon>
        <taxon>Papilionoideae</taxon>
        <taxon>50 kb inversion clade</taxon>
        <taxon>NPAAA clade</taxon>
        <taxon>indigoferoid/millettioid clade</taxon>
        <taxon>Phaseoleae</taxon>
        <taxon>Canavalia</taxon>
    </lineage>
</organism>
<comment type="caution">
    <text evidence="2">The sequence shown here is derived from an EMBL/GenBank/DDBJ whole genome shotgun (WGS) entry which is preliminary data.</text>
</comment>
<name>A0AAN9PZR7_CANGL</name>
<feature type="region of interest" description="Disordered" evidence="1">
    <location>
        <begin position="1"/>
        <end position="20"/>
    </location>
</feature>
<dbReference type="AlphaFoldDB" id="A0AAN9PZR7"/>
<evidence type="ECO:0000313" key="2">
    <source>
        <dbReference type="EMBL" id="KAK7314208.1"/>
    </source>
</evidence>
<accession>A0AAN9PZR7</accession>
<protein>
    <submittedName>
        <fullName evidence="2">Uncharacterized protein</fullName>
    </submittedName>
</protein>
<dbReference type="Proteomes" id="UP001367508">
    <property type="component" value="Unassembled WGS sequence"/>
</dbReference>
<keyword evidence="3" id="KW-1185">Reference proteome</keyword>
<sequence length="132" mass="14943">MNASKAWSDEGDWNLRHDQDNLPRPAEFSLEDQGNSHFRTQKCDLPYTIVPLNSASFKLCYQFTSTFLCPLPVIPEAPSLEFLDQLTDTLATFGPCSQTGLRFSDVWGDHSATHTFCNDISIYYWAKVTLGE</sequence>